<dbReference type="GO" id="GO:0003677">
    <property type="term" value="F:DNA binding"/>
    <property type="evidence" value="ECO:0007669"/>
    <property type="project" value="InterPro"/>
</dbReference>
<gene>
    <name evidence="4" type="ORF">HAT86_15640</name>
</gene>
<evidence type="ECO:0000313" key="5">
    <source>
        <dbReference type="Proteomes" id="UP000639775"/>
    </source>
</evidence>
<dbReference type="InterPro" id="IPR047650">
    <property type="entry name" value="Transpos_IS110"/>
</dbReference>
<name>A0A967BJ15_9RHOB</name>
<evidence type="ECO:0000256" key="1">
    <source>
        <dbReference type="SAM" id="MobiDB-lite"/>
    </source>
</evidence>
<dbReference type="AlphaFoldDB" id="A0A967BJ15"/>
<evidence type="ECO:0000259" key="2">
    <source>
        <dbReference type="Pfam" id="PF01548"/>
    </source>
</evidence>
<proteinExistence type="predicted"/>
<accession>A0A967BJ15</accession>
<dbReference type="PANTHER" id="PTHR33055:SF16">
    <property type="entry name" value="TRANSPOSASE FOR INSERTION SEQUENCE ELEMENT IS1547"/>
    <property type="match status" value="1"/>
</dbReference>
<dbReference type="GO" id="GO:0004803">
    <property type="term" value="F:transposase activity"/>
    <property type="evidence" value="ECO:0007669"/>
    <property type="project" value="InterPro"/>
</dbReference>
<comment type="caution">
    <text evidence="4">The sequence shown here is derived from an EMBL/GenBank/DDBJ whole genome shotgun (WGS) entry which is preliminary data.</text>
</comment>
<dbReference type="EMBL" id="JAAORB010000052">
    <property type="protein sequence ID" value="NHQ75882.1"/>
    <property type="molecule type" value="Genomic_DNA"/>
</dbReference>
<protein>
    <submittedName>
        <fullName evidence="4">IS110 family transposase</fullName>
    </submittedName>
</protein>
<dbReference type="Pfam" id="PF02371">
    <property type="entry name" value="Transposase_20"/>
    <property type="match status" value="1"/>
</dbReference>
<evidence type="ECO:0000313" key="4">
    <source>
        <dbReference type="EMBL" id="NHQ75882.1"/>
    </source>
</evidence>
<feature type="region of interest" description="Disordered" evidence="1">
    <location>
        <begin position="89"/>
        <end position="121"/>
    </location>
</feature>
<dbReference type="NCBIfam" id="NF033542">
    <property type="entry name" value="transpos_IS110"/>
    <property type="match status" value="1"/>
</dbReference>
<dbReference type="PANTHER" id="PTHR33055">
    <property type="entry name" value="TRANSPOSASE FOR INSERTION SEQUENCE ELEMENT IS1111A"/>
    <property type="match status" value="1"/>
</dbReference>
<feature type="domain" description="Transposase IS110-like N-terminal" evidence="2">
    <location>
        <begin position="13"/>
        <end position="148"/>
    </location>
</feature>
<dbReference type="RefSeq" id="WP_167200021.1">
    <property type="nucleotide sequence ID" value="NZ_JAAORB010000052.1"/>
</dbReference>
<dbReference type="Proteomes" id="UP000639775">
    <property type="component" value="Unassembled WGS sequence"/>
</dbReference>
<sequence length="358" mass="39798">MADQSKLSHVISGVDTHKDLHVAAIVDHQDRVLGTESFATTRQGYRLMLAWMRTFGDVQRVGIECSGSYGAGLLRYLQNAGIEVLEVTGPDKHDRRRRGKNDDFDAESAAHAAFAKRQTVTPRSRDGMVESLRVLRACRKSAVQARRVALQMIQMSIVCAPDKLREPLRNMTRMQLIRTLAAWRPDLTAYREVEEAYRISLKSLARRYLELHDEVADLDDMIGAIVKDLAPELLEQTAIGLNSAAQLLLTAGDNPERLRSEASFAALCGVSPVPASSGKTVRHQLNRGGDRAANSAIHIIAIGRLRLDPRTQTYVAKRIAAGNSKLEAIRSLKRYIAREVFGIIMRRQKQINQAQIAA</sequence>
<dbReference type="GO" id="GO:0006313">
    <property type="term" value="P:DNA transposition"/>
    <property type="evidence" value="ECO:0007669"/>
    <property type="project" value="InterPro"/>
</dbReference>
<reference evidence="4" key="1">
    <citation type="submission" date="2020-03" db="EMBL/GenBank/DDBJ databases">
        <title>Roseovarius gahaiensis sp. nov., isolated from Gahai Saline Lake, China.</title>
        <authorList>
            <person name="Sun X."/>
        </authorList>
    </citation>
    <scope>NUCLEOTIDE SEQUENCE</scope>
    <source>
        <strain evidence="4">GH877</strain>
    </source>
</reference>
<dbReference type="InterPro" id="IPR003346">
    <property type="entry name" value="Transposase_20"/>
</dbReference>
<dbReference type="InterPro" id="IPR002525">
    <property type="entry name" value="Transp_IS110-like_N"/>
</dbReference>
<keyword evidence="5" id="KW-1185">Reference proteome</keyword>
<evidence type="ECO:0000259" key="3">
    <source>
        <dbReference type="Pfam" id="PF02371"/>
    </source>
</evidence>
<feature type="domain" description="Transposase IS116/IS110/IS902 C-terminal" evidence="3">
    <location>
        <begin position="233"/>
        <end position="315"/>
    </location>
</feature>
<dbReference type="Pfam" id="PF01548">
    <property type="entry name" value="DEDD_Tnp_IS110"/>
    <property type="match status" value="1"/>
</dbReference>
<organism evidence="4 5">
    <name type="scientific">Roseovarius gahaiensis</name>
    <dbReference type="NCBI Taxonomy" id="2716691"/>
    <lineage>
        <taxon>Bacteria</taxon>
        <taxon>Pseudomonadati</taxon>
        <taxon>Pseudomonadota</taxon>
        <taxon>Alphaproteobacteria</taxon>
        <taxon>Rhodobacterales</taxon>
        <taxon>Roseobacteraceae</taxon>
        <taxon>Roseovarius</taxon>
    </lineage>
</organism>